<dbReference type="AlphaFoldDB" id="A0A3B0UMH3"/>
<keyword evidence="3" id="KW-0808">Transferase</keyword>
<accession>A0A3B0UMH3</accession>
<organism evidence="7">
    <name type="scientific">hydrothermal vent metagenome</name>
    <dbReference type="NCBI Taxonomy" id="652676"/>
    <lineage>
        <taxon>unclassified sequences</taxon>
        <taxon>metagenomes</taxon>
        <taxon>ecological metagenomes</taxon>
    </lineage>
</organism>
<evidence type="ECO:0000259" key="6">
    <source>
        <dbReference type="PROSITE" id="PS50109"/>
    </source>
</evidence>
<dbReference type="InterPro" id="IPR004358">
    <property type="entry name" value="Sig_transdc_His_kin-like_C"/>
</dbReference>
<gene>
    <name evidence="7" type="ORF">MNBD_CPR01-251</name>
</gene>
<evidence type="ECO:0000256" key="5">
    <source>
        <dbReference type="ARBA" id="ARBA00023012"/>
    </source>
</evidence>
<feature type="non-terminal residue" evidence="7">
    <location>
        <position position="1"/>
    </location>
</feature>
<dbReference type="GO" id="GO:0000160">
    <property type="term" value="P:phosphorelay signal transduction system"/>
    <property type="evidence" value="ECO:0007669"/>
    <property type="project" value="UniProtKB-KW"/>
</dbReference>
<dbReference type="EC" id="2.7.13.3" evidence="2"/>
<dbReference type="InterPro" id="IPR050736">
    <property type="entry name" value="Sensor_HK_Regulatory"/>
</dbReference>
<dbReference type="PROSITE" id="PS50109">
    <property type="entry name" value="HIS_KIN"/>
    <property type="match status" value="1"/>
</dbReference>
<dbReference type="EMBL" id="UOEV01000010">
    <property type="protein sequence ID" value="VAW31968.1"/>
    <property type="molecule type" value="Genomic_DNA"/>
</dbReference>
<evidence type="ECO:0000313" key="7">
    <source>
        <dbReference type="EMBL" id="VAW31968.1"/>
    </source>
</evidence>
<dbReference type="PRINTS" id="PR00344">
    <property type="entry name" value="BCTRLSENSOR"/>
</dbReference>
<sequence>LIENAIRYTPEGGFVEVWEGSIGTEKIAVYVRDTGIGIPDADRANIFERFFRSSNAIAKENGGNGLGLNIARTIATDHGGDLNFVSNTKGIGTTFTLSLPVAP</sequence>
<dbReference type="CDD" id="cd00075">
    <property type="entry name" value="HATPase"/>
    <property type="match status" value="1"/>
</dbReference>
<dbReference type="SUPFAM" id="SSF55874">
    <property type="entry name" value="ATPase domain of HSP90 chaperone/DNA topoisomerase II/histidine kinase"/>
    <property type="match status" value="1"/>
</dbReference>
<dbReference type="Gene3D" id="3.30.565.10">
    <property type="entry name" value="Histidine kinase-like ATPase, C-terminal domain"/>
    <property type="match status" value="1"/>
</dbReference>
<evidence type="ECO:0000256" key="1">
    <source>
        <dbReference type="ARBA" id="ARBA00000085"/>
    </source>
</evidence>
<reference evidence="7" key="1">
    <citation type="submission" date="2018-06" db="EMBL/GenBank/DDBJ databases">
        <authorList>
            <person name="Zhirakovskaya E."/>
        </authorList>
    </citation>
    <scope>NUCLEOTIDE SEQUENCE</scope>
</reference>
<evidence type="ECO:0000256" key="4">
    <source>
        <dbReference type="ARBA" id="ARBA00022777"/>
    </source>
</evidence>
<dbReference type="SMART" id="SM00387">
    <property type="entry name" value="HATPase_c"/>
    <property type="match status" value="1"/>
</dbReference>
<dbReference type="InterPro" id="IPR003594">
    <property type="entry name" value="HATPase_dom"/>
</dbReference>
<comment type="catalytic activity">
    <reaction evidence="1">
        <text>ATP + protein L-histidine = ADP + protein N-phospho-L-histidine.</text>
        <dbReference type="EC" id="2.7.13.3"/>
    </reaction>
</comment>
<keyword evidence="4 7" id="KW-0418">Kinase</keyword>
<dbReference type="GO" id="GO:0004673">
    <property type="term" value="F:protein histidine kinase activity"/>
    <property type="evidence" value="ECO:0007669"/>
    <property type="project" value="UniProtKB-EC"/>
</dbReference>
<dbReference type="Pfam" id="PF02518">
    <property type="entry name" value="HATPase_c"/>
    <property type="match status" value="1"/>
</dbReference>
<dbReference type="InterPro" id="IPR036890">
    <property type="entry name" value="HATPase_C_sf"/>
</dbReference>
<protein>
    <recommendedName>
        <fullName evidence="2">histidine kinase</fullName>
        <ecNumber evidence="2">2.7.13.3</ecNumber>
    </recommendedName>
</protein>
<proteinExistence type="predicted"/>
<name>A0A3B0UMH3_9ZZZZ</name>
<evidence type="ECO:0000256" key="3">
    <source>
        <dbReference type="ARBA" id="ARBA00022679"/>
    </source>
</evidence>
<dbReference type="InterPro" id="IPR005467">
    <property type="entry name" value="His_kinase_dom"/>
</dbReference>
<evidence type="ECO:0000256" key="2">
    <source>
        <dbReference type="ARBA" id="ARBA00012438"/>
    </source>
</evidence>
<dbReference type="PANTHER" id="PTHR43711:SF1">
    <property type="entry name" value="HISTIDINE KINASE 1"/>
    <property type="match status" value="1"/>
</dbReference>
<dbReference type="PANTHER" id="PTHR43711">
    <property type="entry name" value="TWO-COMPONENT HISTIDINE KINASE"/>
    <property type="match status" value="1"/>
</dbReference>
<keyword evidence="5" id="KW-0902">Two-component regulatory system</keyword>
<feature type="domain" description="Histidine kinase" evidence="6">
    <location>
        <begin position="1"/>
        <end position="103"/>
    </location>
</feature>